<dbReference type="GO" id="GO:0005774">
    <property type="term" value="C:vacuolar membrane"/>
    <property type="evidence" value="ECO:0007669"/>
    <property type="project" value="TreeGrafter"/>
</dbReference>
<organism evidence="10 11">
    <name type="scientific">Ensete ventricosum</name>
    <name type="common">Abyssinian banana</name>
    <name type="synonym">Musa ensete</name>
    <dbReference type="NCBI Taxonomy" id="4639"/>
    <lineage>
        <taxon>Eukaryota</taxon>
        <taxon>Viridiplantae</taxon>
        <taxon>Streptophyta</taxon>
        <taxon>Embryophyta</taxon>
        <taxon>Tracheophyta</taxon>
        <taxon>Spermatophyta</taxon>
        <taxon>Magnoliopsida</taxon>
        <taxon>Liliopsida</taxon>
        <taxon>Zingiberales</taxon>
        <taxon>Musaceae</taxon>
        <taxon>Ensete</taxon>
    </lineage>
</organism>
<comment type="similarity">
    <text evidence="2">Belongs to the small GTPase superfamily. Rab family.</text>
</comment>
<dbReference type="AlphaFoldDB" id="A0AAV8R3N6"/>
<evidence type="ECO:0000256" key="9">
    <source>
        <dbReference type="SAM" id="SignalP"/>
    </source>
</evidence>
<evidence type="ECO:0000256" key="8">
    <source>
        <dbReference type="ARBA" id="ARBA00037868"/>
    </source>
</evidence>
<proteinExistence type="inferred from homology"/>
<evidence type="ECO:0000256" key="5">
    <source>
        <dbReference type="ARBA" id="ARBA00023134"/>
    </source>
</evidence>
<evidence type="ECO:0000256" key="6">
    <source>
        <dbReference type="ARBA" id="ARBA00023288"/>
    </source>
</evidence>
<protein>
    <submittedName>
        <fullName evidence="10">Uncharacterized protein</fullName>
    </submittedName>
</protein>
<reference evidence="10 11" key="1">
    <citation type="submission" date="2022-12" db="EMBL/GenBank/DDBJ databases">
        <title>Chromosome-scale assembly of the Ensete ventricosum genome.</title>
        <authorList>
            <person name="Dussert Y."/>
            <person name="Stocks J."/>
            <person name="Wendawek A."/>
            <person name="Woldeyes F."/>
            <person name="Nichols R.A."/>
            <person name="Borrell J.S."/>
        </authorList>
    </citation>
    <scope>NUCLEOTIDE SEQUENCE [LARGE SCALE GENOMIC DNA]</scope>
    <source>
        <strain evidence="11">cv. Maze</strain>
        <tissue evidence="10">Seeds</tissue>
    </source>
</reference>
<accession>A0AAV8R3N6</accession>
<dbReference type="PANTHER" id="PTHR47981:SF2">
    <property type="entry name" value="RAS-RELATED PROTEIN RABG3B"/>
    <property type="match status" value="1"/>
</dbReference>
<keyword evidence="4" id="KW-0813">Transport</keyword>
<dbReference type="GO" id="GO:0012505">
    <property type="term" value="C:endomembrane system"/>
    <property type="evidence" value="ECO:0007669"/>
    <property type="project" value="UniProtKB-SubCell"/>
</dbReference>
<feature type="signal peptide" evidence="9">
    <location>
        <begin position="1"/>
        <end position="21"/>
    </location>
</feature>
<dbReference type="EMBL" id="JAQQAF010000004">
    <property type="protein sequence ID" value="KAJ8493635.1"/>
    <property type="molecule type" value="Genomic_DNA"/>
</dbReference>
<keyword evidence="4" id="KW-0653">Protein transport</keyword>
<keyword evidence="3" id="KW-0547">Nucleotide-binding</keyword>
<evidence type="ECO:0000313" key="10">
    <source>
        <dbReference type="EMBL" id="KAJ8493635.1"/>
    </source>
</evidence>
<evidence type="ECO:0000256" key="7">
    <source>
        <dbReference type="ARBA" id="ARBA00023289"/>
    </source>
</evidence>
<feature type="chain" id="PRO_5043619799" evidence="9">
    <location>
        <begin position="22"/>
        <end position="181"/>
    </location>
</feature>
<dbReference type="GO" id="GO:0015031">
    <property type="term" value="P:protein transport"/>
    <property type="evidence" value="ECO:0007669"/>
    <property type="project" value="UniProtKB-KW"/>
</dbReference>
<evidence type="ECO:0000256" key="2">
    <source>
        <dbReference type="ARBA" id="ARBA00006270"/>
    </source>
</evidence>
<evidence type="ECO:0000313" key="11">
    <source>
        <dbReference type="Proteomes" id="UP001222027"/>
    </source>
</evidence>
<comment type="caution">
    <text evidence="10">The sequence shown here is derived from an EMBL/GenBank/DDBJ whole genome shotgun (WGS) entry which is preliminary data.</text>
</comment>
<sequence length="181" mass="19674">MITMLMLLFTMLLNLFCILICTNDPTHQPLGCNPRSSTVACIVVIAFGSVPSPAMALGCGTTLKIIILGNRGKGASPNSSSSHLDLSYCGQDVIDQLFLDLTIRYVLKKFHEQYVATYGAFFVTKEILIGDAPVTLLVCIKIAEDWCASNSNIPYFGTSAKDDFNIDAAQLALNPDLDMEQ</sequence>
<name>A0AAV8R3N6_ENSVE</name>
<keyword evidence="11" id="KW-1185">Reference proteome</keyword>
<keyword evidence="6" id="KW-0449">Lipoprotein</keyword>
<evidence type="ECO:0000256" key="1">
    <source>
        <dbReference type="ARBA" id="ARBA00004423"/>
    </source>
</evidence>
<comment type="subcellular location">
    <subcellularLocation>
        <location evidence="8">Endomembrane system</location>
        <topology evidence="8">Lipid-anchor</topology>
    </subcellularLocation>
    <subcellularLocation>
        <location evidence="1">Membrane</location>
        <topology evidence="1">Lipid-anchor</topology>
        <orientation evidence="1">Cytoplasmic side</orientation>
    </subcellularLocation>
</comment>
<dbReference type="PANTHER" id="PTHR47981">
    <property type="entry name" value="RAB FAMILY"/>
    <property type="match status" value="1"/>
</dbReference>
<gene>
    <name evidence="10" type="ORF">OPV22_015356</name>
</gene>
<evidence type="ECO:0000256" key="3">
    <source>
        <dbReference type="ARBA" id="ARBA00022741"/>
    </source>
</evidence>
<dbReference type="Proteomes" id="UP001222027">
    <property type="component" value="Unassembled WGS sequence"/>
</dbReference>
<keyword evidence="5" id="KW-0342">GTP-binding</keyword>
<evidence type="ECO:0000256" key="4">
    <source>
        <dbReference type="ARBA" id="ARBA00022927"/>
    </source>
</evidence>
<keyword evidence="7" id="KW-0636">Prenylation</keyword>
<dbReference type="GO" id="GO:0005525">
    <property type="term" value="F:GTP binding"/>
    <property type="evidence" value="ECO:0007669"/>
    <property type="project" value="UniProtKB-KW"/>
</dbReference>
<keyword evidence="9" id="KW-0732">Signal</keyword>